<comment type="similarity">
    <text evidence="2">Belongs to the methyl-accepting chemotaxis (MCP) protein family.</text>
</comment>
<dbReference type="Pfam" id="PF00672">
    <property type="entry name" value="HAMP"/>
    <property type="match status" value="1"/>
</dbReference>
<organism evidence="7 8">
    <name type="scientific">Labrys wisconsinensis</name>
    <dbReference type="NCBI Taxonomy" id="425677"/>
    <lineage>
        <taxon>Bacteria</taxon>
        <taxon>Pseudomonadati</taxon>
        <taxon>Pseudomonadota</taxon>
        <taxon>Alphaproteobacteria</taxon>
        <taxon>Hyphomicrobiales</taxon>
        <taxon>Xanthobacteraceae</taxon>
        <taxon>Labrys</taxon>
    </lineage>
</organism>
<dbReference type="Pfam" id="PF00015">
    <property type="entry name" value="MCPsignal"/>
    <property type="match status" value="1"/>
</dbReference>
<protein>
    <submittedName>
        <fullName evidence="7">Methyl-accepting chemotaxis protein</fullName>
    </submittedName>
</protein>
<dbReference type="SUPFAM" id="SSF58104">
    <property type="entry name" value="Methyl-accepting chemotaxis protein (MCP) signaling domain"/>
    <property type="match status" value="1"/>
</dbReference>
<dbReference type="PANTHER" id="PTHR32089:SF112">
    <property type="entry name" value="LYSOZYME-LIKE PROTEIN-RELATED"/>
    <property type="match status" value="1"/>
</dbReference>
<dbReference type="InterPro" id="IPR003660">
    <property type="entry name" value="HAMP_dom"/>
</dbReference>
<dbReference type="RefSeq" id="WP_307284425.1">
    <property type="nucleotide sequence ID" value="NZ_JAUSVX010000024.1"/>
</dbReference>
<evidence type="ECO:0000259" key="6">
    <source>
        <dbReference type="PROSITE" id="PS50885"/>
    </source>
</evidence>
<keyword evidence="4" id="KW-0472">Membrane</keyword>
<feature type="domain" description="Methyl-accepting transducer" evidence="5">
    <location>
        <begin position="294"/>
        <end position="537"/>
    </location>
</feature>
<dbReference type="SMART" id="SM00304">
    <property type="entry name" value="HAMP"/>
    <property type="match status" value="1"/>
</dbReference>
<dbReference type="PROSITE" id="PS50885">
    <property type="entry name" value="HAMP"/>
    <property type="match status" value="1"/>
</dbReference>
<dbReference type="Proteomes" id="UP001242480">
    <property type="component" value="Unassembled WGS sequence"/>
</dbReference>
<evidence type="ECO:0000313" key="8">
    <source>
        <dbReference type="Proteomes" id="UP001242480"/>
    </source>
</evidence>
<accession>A0ABU0JJW1</accession>
<dbReference type="Gene3D" id="1.10.287.950">
    <property type="entry name" value="Methyl-accepting chemotaxis protein"/>
    <property type="match status" value="1"/>
</dbReference>
<keyword evidence="8" id="KW-1185">Reference proteome</keyword>
<evidence type="ECO:0000256" key="2">
    <source>
        <dbReference type="ARBA" id="ARBA00029447"/>
    </source>
</evidence>
<dbReference type="EMBL" id="JAUSVX010000024">
    <property type="protein sequence ID" value="MDQ0474576.1"/>
    <property type="molecule type" value="Genomic_DNA"/>
</dbReference>
<keyword evidence="4" id="KW-0812">Transmembrane</keyword>
<name>A0ABU0JJW1_9HYPH</name>
<dbReference type="PRINTS" id="PR00260">
    <property type="entry name" value="CHEMTRNSDUCR"/>
</dbReference>
<feature type="domain" description="HAMP" evidence="6">
    <location>
        <begin position="207"/>
        <end position="260"/>
    </location>
</feature>
<dbReference type="Pfam" id="PF12729">
    <property type="entry name" value="4HB_MCP_1"/>
    <property type="match status" value="1"/>
</dbReference>
<evidence type="ECO:0000313" key="7">
    <source>
        <dbReference type="EMBL" id="MDQ0474576.1"/>
    </source>
</evidence>
<proteinExistence type="inferred from homology"/>
<gene>
    <name evidence="7" type="ORF">QO011_007617</name>
</gene>
<feature type="transmembrane region" description="Helical" evidence="4">
    <location>
        <begin position="183"/>
        <end position="204"/>
    </location>
</feature>
<dbReference type="PROSITE" id="PS50111">
    <property type="entry name" value="CHEMOTAXIS_TRANSDUC_2"/>
    <property type="match status" value="1"/>
</dbReference>
<sequence>MRLSIKVLLTSLFGAMVVVCAGQGGYGIVNLRAIEADVADIATNSLPSVDGANRINNAAGDYRLLQYQLVTSATTEDAVRMLADKAAELAQARKDYEPLISSPEEKALYDRFLRAWARYETGSRKMQGLIEAGMRDDALALLGGAEMAKAYSEASDALDKDVALNRKGAEASSSATLAAMESMLAATYVALALAVGVGVLAMLFSHLRVARPIVGMTAFMRRLADGDTAEDVPSQGRRDEIGAMAGAVQVFKDNLIRNAALEAEAAQARLDGEAQRKAMMQRLAGDFEGAVGGIVEMVSSAATEMQATAQQLTAVAQETSAQATSVSGAAEEAGTNVASVASSAEELGASVGEIGRQVERSSQQAREAVTTAEQTAAIVHELSEAAARIDGIVEMISGIAGQTNLLALNATIEAARAGEAGRGFAVVAAEVKSLAEQTARATAEIGQQIAGIQSTTERSVKAIASITGTIRGMNETSAAIASAVEEQGAATREIIQAVTQAAIGTGEVTANITGVARAAEETGSGATQVLVAASELARQSETLRSEVATFLQTVRAA</sequence>
<comment type="caution">
    <text evidence="7">The sequence shown here is derived from an EMBL/GenBank/DDBJ whole genome shotgun (WGS) entry which is preliminary data.</text>
</comment>
<dbReference type="CDD" id="cd06225">
    <property type="entry name" value="HAMP"/>
    <property type="match status" value="1"/>
</dbReference>
<evidence type="ECO:0000256" key="3">
    <source>
        <dbReference type="PROSITE-ProRule" id="PRU00284"/>
    </source>
</evidence>
<keyword evidence="4" id="KW-1133">Transmembrane helix</keyword>
<dbReference type="SMART" id="SM00283">
    <property type="entry name" value="MA"/>
    <property type="match status" value="1"/>
</dbReference>
<reference evidence="7 8" key="1">
    <citation type="submission" date="2023-07" db="EMBL/GenBank/DDBJ databases">
        <title>Genomic Encyclopedia of Type Strains, Phase IV (KMG-IV): sequencing the most valuable type-strain genomes for metagenomic binning, comparative biology and taxonomic classification.</title>
        <authorList>
            <person name="Goeker M."/>
        </authorList>
    </citation>
    <scope>NUCLEOTIDE SEQUENCE [LARGE SCALE GENOMIC DNA]</scope>
    <source>
        <strain evidence="7 8">DSM 19619</strain>
    </source>
</reference>
<keyword evidence="1 3" id="KW-0807">Transducer</keyword>
<evidence type="ECO:0000259" key="5">
    <source>
        <dbReference type="PROSITE" id="PS50111"/>
    </source>
</evidence>
<dbReference type="InterPro" id="IPR004090">
    <property type="entry name" value="Chemotax_Me-accpt_rcpt"/>
</dbReference>
<dbReference type="InterPro" id="IPR024478">
    <property type="entry name" value="HlyB_4HB_MCP"/>
</dbReference>
<dbReference type="PANTHER" id="PTHR32089">
    <property type="entry name" value="METHYL-ACCEPTING CHEMOTAXIS PROTEIN MCPB"/>
    <property type="match status" value="1"/>
</dbReference>
<evidence type="ECO:0000256" key="4">
    <source>
        <dbReference type="SAM" id="Phobius"/>
    </source>
</evidence>
<dbReference type="InterPro" id="IPR004089">
    <property type="entry name" value="MCPsignal_dom"/>
</dbReference>
<evidence type="ECO:0000256" key="1">
    <source>
        <dbReference type="ARBA" id="ARBA00023224"/>
    </source>
</evidence>
<dbReference type="Gene3D" id="1.10.8.500">
    <property type="entry name" value="HAMP domain in histidine kinase"/>
    <property type="match status" value="1"/>
</dbReference>